<dbReference type="Pfam" id="PF00359">
    <property type="entry name" value="PTS_EIIA_2"/>
    <property type="match status" value="1"/>
</dbReference>
<dbReference type="InterPro" id="IPR002178">
    <property type="entry name" value="PTS_EIIA_type-2_dom"/>
</dbReference>
<evidence type="ECO:0000256" key="7">
    <source>
        <dbReference type="ARBA" id="ARBA00022777"/>
    </source>
</evidence>
<keyword evidence="13" id="KW-1185">Reference proteome</keyword>
<dbReference type="InterPro" id="IPR051351">
    <property type="entry name" value="Ascorbate-PTS_EIIA_comp"/>
</dbReference>
<organism evidence="12 13">
    <name type="scientific">Gibbsiella dentisursi</name>
    <dbReference type="NCBI Taxonomy" id="796890"/>
    <lineage>
        <taxon>Bacteria</taxon>
        <taxon>Pseudomonadati</taxon>
        <taxon>Pseudomonadota</taxon>
        <taxon>Gammaproteobacteria</taxon>
        <taxon>Enterobacterales</taxon>
        <taxon>Yersiniaceae</taxon>
        <taxon>Gibbsiella</taxon>
    </lineage>
</organism>
<dbReference type="Gene3D" id="3.40.930.10">
    <property type="entry name" value="Mannitol-specific EII, Chain A"/>
    <property type="match status" value="1"/>
</dbReference>
<keyword evidence="4" id="KW-0597">Phosphoprotein</keyword>
<gene>
    <name evidence="12" type="ORF">GCM10022405_32690</name>
</gene>
<dbReference type="SUPFAM" id="SSF55804">
    <property type="entry name" value="Phoshotransferase/anion transport protein"/>
    <property type="match status" value="1"/>
</dbReference>
<dbReference type="EMBL" id="BAABDG010000007">
    <property type="protein sequence ID" value="GAA3904967.1"/>
    <property type="molecule type" value="Genomic_DNA"/>
</dbReference>
<dbReference type="InterPro" id="IPR016152">
    <property type="entry name" value="PTrfase/Anion_transptr"/>
</dbReference>
<dbReference type="Proteomes" id="UP001499994">
    <property type="component" value="Unassembled WGS sequence"/>
</dbReference>
<dbReference type="PANTHER" id="PTHR36203">
    <property type="entry name" value="ASCORBATE-SPECIFIC PTS SYSTEM EIIA COMPONENT"/>
    <property type="match status" value="1"/>
</dbReference>
<comment type="function">
    <text evidence="8">The phosphoenolpyruvate-dependent sugar phosphotransferase system (sugar PTS), a major carbohydrate active transport system, catalyzes the phosphorylation of incoming sugar substrates concomitantly with their translocation across the cell membrane. The enzyme II UlaABC PTS system is involved in ascorbate transport.</text>
</comment>
<comment type="subcellular location">
    <subcellularLocation>
        <location evidence="1">Cytoplasm</location>
    </subcellularLocation>
</comment>
<proteinExistence type="predicted"/>
<evidence type="ECO:0000256" key="1">
    <source>
        <dbReference type="ARBA" id="ARBA00004496"/>
    </source>
</evidence>
<evidence type="ECO:0000256" key="4">
    <source>
        <dbReference type="ARBA" id="ARBA00022553"/>
    </source>
</evidence>
<evidence type="ECO:0000256" key="2">
    <source>
        <dbReference type="ARBA" id="ARBA00022448"/>
    </source>
</evidence>
<dbReference type="PANTHER" id="PTHR36203:SF1">
    <property type="entry name" value="ASCORBATE-SPECIFIC PTS SYSTEM EIIA COMPONENT"/>
    <property type="match status" value="1"/>
</dbReference>
<evidence type="ECO:0000256" key="3">
    <source>
        <dbReference type="ARBA" id="ARBA00022490"/>
    </source>
</evidence>
<keyword evidence="2" id="KW-0813">Transport</keyword>
<keyword evidence="5" id="KW-0808">Transferase</keyword>
<evidence type="ECO:0000256" key="5">
    <source>
        <dbReference type="ARBA" id="ARBA00022679"/>
    </source>
</evidence>
<evidence type="ECO:0000256" key="6">
    <source>
        <dbReference type="ARBA" id="ARBA00022683"/>
    </source>
</evidence>
<accession>A0ABP7LPX5</accession>
<evidence type="ECO:0000313" key="12">
    <source>
        <dbReference type="EMBL" id="GAA3904967.1"/>
    </source>
</evidence>
<name>A0ABP7LPX5_9GAMM</name>
<reference evidence="13" key="1">
    <citation type="journal article" date="2019" name="Int. J. Syst. Evol. Microbiol.">
        <title>The Global Catalogue of Microorganisms (GCM) 10K type strain sequencing project: providing services to taxonomists for standard genome sequencing and annotation.</title>
        <authorList>
            <consortium name="The Broad Institute Genomics Platform"/>
            <consortium name="The Broad Institute Genome Sequencing Center for Infectious Disease"/>
            <person name="Wu L."/>
            <person name="Ma J."/>
        </authorList>
    </citation>
    <scope>NUCLEOTIDE SEQUENCE [LARGE SCALE GENOMIC DNA]</scope>
    <source>
        <strain evidence="13">JCM 17201</strain>
    </source>
</reference>
<sequence length="143" mass="15974">MSPPEFTGYRFVYECAGWQQAIHLCGQPLIDAELITTDYLDAIITETLATGPYYIISPGFALAHARPEQGVLTNQTCFSLLRLTQPVLFNNDEPVSLIIILAAGDGQQHTDAITRLLTWLDNGRLEQILQIRSQRELDAQLSE</sequence>
<keyword evidence="7" id="KW-0418">Kinase</keyword>
<dbReference type="PROSITE" id="PS51094">
    <property type="entry name" value="PTS_EIIA_TYPE_2"/>
    <property type="match status" value="1"/>
</dbReference>
<evidence type="ECO:0000256" key="8">
    <source>
        <dbReference type="ARBA" id="ARBA00037387"/>
    </source>
</evidence>
<comment type="caution">
    <text evidence="12">The sequence shown here is derived from an EMBL/GenBank/DDBJ whole genome shotgun (WGS) entry which is preliminary data.</text>
</comment>
<keyword evidence="12" id="KW-0762">Sugar transport</keyword>
<evidence type="ECO:0000256" key="9">
    <source>
        <dbReference type="ARBA" id="ARBA00041175"/>
    </source>
</evidence>
<evidence type="ECO:0000256" key="10">
    <source>
        <dbReference type="ARBA" id="ARBA00042072"/>
    </source>
</evidence>
<feature type="domain" description="PTS EIIA type-2" evidence="11">
    <location>
        <begin position="1"/>
        <end position="143"/>
    </location>
</feature>
<evidence type="ECO:0000259" key="11">
    <source>
        <dbReference type="PROSITE" id="PS51094"/>
    </source>
</evidence>
<keyword evidence="3" id="KW-0963">Cytoplasm</keyword>
<protein>
    <recommendedName>
        <fullName evidence="9">Ascorbate-specific PTS system EIIA component</fullName>
    </recommendedName>
    <alternativeName>
        <fullName evidence="10">Ascorbate-specific phosphotransferase enzyme IIA component</fullName>
    </alternativeName>
</protein>
<keyword evidence="6" id="KW-0598">Phosphotransferase system</keyword>
<dbReference type="RefSeq" id="WP_346082213.1">
    <property type="nucleotide sequence ID" value="NZ_BAABDG010000007.1"/>
</dbReference>
<evidence type="ECO:0000313" key="13">
    <source>
        <dbReference type="Proteomes" id="UP001499994"/>
    </source>
</evidence>